<evidence type="ECO:0000313" key="2">
    <source>
        <dbReference type="Proteomes" id="UP001732700"/>
    </source>
</evidence>
<sequence length="226" mass="25426">MRQPLLNQEASFYSEATSTKSLFTDAGWFSIITFSWMGPLLDLGRRKTLDLDDVPLLDHNDSVHGILPNFKAKIVSNSARGQFTDVTTVKLAKVLVLTTWKLVLITAVYALLSTVAAYVGPYLIEYFVDYLNRSSRSTKEGYILVLTFVSAQFIEGFSTRHLQFRSRQVGVRARSSLVATIYQKGIALSNQSRQSNSSGEMTFYSFPFLSFGAGGCRWFWHVYALI</sequence>
<evidence type="ECO:0000313" key="1">
    <source>
        <dbReference type="EnsemblPlants" id="AVESA.00010b.r2.1AG0017480.1.CDS.1"/>
    </source>
</evidence>
<protein>
    <submittedName>
        <fullName evidence="1">Uncharacterized protein</fullName>
    </submittedName>
</protein>
<accession>A0ACD5TA33</accession>
<name>A0ACD5TA33_AVESA</name>
<organism evidence="1 2">
    <name type="scientific">Avena sativa</name>
    <name type="common">Oat</name>
    <dbReference type="NCBI Taxonomy" id="4498"/>
    <lineage>
        <taxon>Eukaryota</taxon>
        <taxon>Viridiplantae</taxon>
        <taxon>Streptophyta</taxon>
        <taxon>Embryophyta</taxon>
        <taxon>Tracheophyta</taxon>
        <taxon>Spermatophyta</taxon>
        <taxon>Magnoliopsida</taxon>
        <taxon>Liliopsida</taxon>
        <taxon>Poales</taxon>
        <taxon>Poaceae</taxon>
        <taxon>BOP clade</taxon>
        <taxon>Pooideae</taxon>
        <taxon>Poodae</taxon>
        <taxon>Poeae</taxon>
        <taxon>Poeae Chloroplast Group 1 (Aveneae type)</taxon>
        <taxon>Aveninae</taxon>
        <taxon>Avena</taxon>
    </lineage>
</organism>
<proteinExistence type="predicted"/>
<keyword evidence="2" id="KW-1185">Reference proteome</keyword>
<reference evidence="1" key="2">
    <citation type="submission" date="2025-09" db="UniProtKB">
        <authorList>
            <consortium name="EnsemblPlants"/>
        </authorList>
    </citation>
    <scope>IDENTIFICATION</scope>
</reference>
<dbReference type="Proteomes" id="UP001732700">
    <property type="component" value="Chromosome 1A"/>
</dbReference>
<dbReference type="EnsemblPlants" id="AVESA.00010b.r2.1AG0017480.1">
    <property type="protein sequence ID" value="AVESA.00010b.r2.1AG0017480.1.CDS.1"/>
    <property type="gene ID" value="AVESA.00010b.r2.1AG0017480"/>
</dbReference>
<reference evidence="1" key="1">
    <citation type="submission" date="2021-05" db="EMBL/GenBank/DDBJ databases">
        <authorList>
            <person name="Scholz U."/>
            <person name="Mascher M."/>
            <person name="Fiebig A."/>
        </authorList>
    </citation>
    <scope>NUCLEOTIDE SEQUENCE [LARGE SCALE GENOMIC DNA]</scope>
</reference>